<dbReference type="Proteomes" id="UP000078555">
    <property type="component" value="Unassembled WGS sequence"/>
</dbReference>
<reference evidence="2" key="1">
    <citation type="submission" date="2016-05" db="EMBL/GenBank/DDBJ databases">
        <authorList>
            <person name="Naeem Raeece"/>
        </authorList>
    </citation>
    <scope>NUCLEOTIDE SEQUENCE [LARGE SCALE GENOMIC DNA]</scope>
</reference>
<gene>
    <name evidence="1" type="ORF">POVWA1_068550</name>
</gene>
<accession>A0A1A9AGF2</accession>
<evidence type="ECO:0000313" key="2">
    <source>
        <dbReference type="Proteomes" id="UP000078555"/>
    </source>
</evidence>
<dbReference type="EMBL" id="FLRD01000617">
    <property type="protein sequence ID" value="SBT55236.1"/>
    <property type="molecule type" value="Genomic_DNA"/>
</dbReference>
<evidence type="ECO:0000313" key="1">
    <source>
        <dbReference type="EMBL" id="SBT55236.1"/>
    </source>
</evidence>
<organism evidence="1 2">
    <name type="scientific">Plasmodium ovale wallikeri</name>
    <dbReference type="NCBI Taxonomy" id="864142"/>
    <lineage>
        <taxon>Eukaryota</taxon>
        <taxon>Sar</taxon>
        <taxon>Alveolata</taxon>
        <taxon>Apicomplexa</taxon>
        <taxon>Aconoidasida</taxon>
        <taxon>Haemosporida</taxon>
        <taxon>Plasmodiidae</taxon>
        <taxon>Plasmodium</taxon>
        <taxon>Plasmodium (Plasmodium)</taxon>
    </lineage>
</organism>
<keyword evidence="2" id="KW-1185">Reference proteome</keyword>
<sequence length="126" mass="15474">MLYFYRIRNLKKLPKIKKCEGRKGRCFYLKHCACYKMRKSFSKYSNDINKERILSKFRGIMNSINYKELKDKHCGCPLYNDEKAWKEQKYLDYYLKKNSSISCNDYDINKCKMYHEFVTYISKLYQ</sequence>
<dbReference type="InterPro" id="IPR008780">
    <property type="entry name" value="Plasmodium_Vir"/>
</dbReference>
<dbReference type="Pfam" id="PF05795">
    <property type="entry name" value="Plasmodium_Vir"/>
    <property type="match status" value="1"/>
</dbReference>
<dbReference type="AlphaFoldDB" id="A0A1A9AGF2"/>
<protein>
    <submittedName>
        <fullName evidence="1">PIR Superfamily Protein</fullName>
    </submittedName>
</protein>
<name>A0A1A9AGF2_PLAOA</name>
<proteinExistence type="predicted"/>